<dbReference type="RefSeq" id="WP_369789332.1">
    <property type="nucleotide sequence ID" value="NZ_CP165628.1"/>
</dbReference>
<sequence length="227" mass="24443">MNVNNRTTGQQLTPYAAEAVPQSNSVAGKENMFMRLMLEQMTHQDPSNPTDSNQMANQFAQMAQTESLTTVAKLMNANNTLMDNLQTLSTANLVGKQVMVQSDSVDLKNQPIEARITLKNPASVVTLHLKDKQGTDHTISLGKLPVGQNGFSLDPQKNGLPAGEYTLSIVTDTGEKSPTIELAGTVNTVRISPADGQILLDINGLGDVPYNQITQFGPAHSKPAHSF</sequence>
<keyword evidence="8" id="KW-0969">Cilium</keyword>
<dbReference type="Pfam" id="PF03963">
    <property type="entry name" value="FlgD"/>
    <property type="match status" value="1"/>
</dbReference>
<feature type="domain" description="FlgD Tudor-like" evidence="7">
    <location>
        <begin position="86"/>
        <end position="214"/>
    </location>
</feature>
<dbReference type="Pfam" id="PF13861">
    <property type="entry name" value="FLgD_tudor"/>
    <property type="match status" value="1"/>
</dbReference>
<dbReference type="EMBL" id="CP165628">
    <property type="protein sequence ID" value="XDU72590.1"/>
    <property type="molecule type" value="Genomic_DNA"/>
</dbReference>
<comment type="similarity">
    <text evidence="1 5">Belongs to the FlgD family.</text>
</comment>
<dbReference type="InterPro" id="IPR025965">
    <property type="entry name" value="FlgD/Vpr_Ig-like"/>
</dbReference>
<dbReference type="AlphaFoldDB" id="A0AB39VQ52"/>
<dbReference type="Gene3D" id="2.60.40.4070">
    <property type="match status" value="1"/>
</dbReference>
<proteinExistence type="inferred from homology"/>
<dbReference type="GO" id="GO:0044781">
    <property type="term" value="P:bacterial-type flagellum organization"/>
    <property type="evidence" value="ECO:0007669"/>
    <property type="project" value="UniProtKB-UniRule"/>
</dbReference>
<evidence type="ECO:0000256" key="5">
    <source>
        <dbReference type="RuleBase" id="RU362076"/>
    </source>
</evidence>
<keyword evidence="8" id="KW-0282">Flagellum</keyword>
<name>A0AB39VQ52_9GAMM</name>
<gene>
    <name evidence="8" type="ORF">AB3G37_00190</name>
</gene>
<dbReference type="Pfam" id="PF13860">
    <property type="entry name" value="FlgD_ig"/>
    <property type="match status" value="1"/>
</dbReference>
<keyword evidence="8" id="KW-0966">Cell projection</keyword>
<evidence type="ECO:0000256" key="1">
    <source>
        <dbReference type="ARBA" id="ARBA00010577"/>
    </source>
</evidence>
<evidence type="ECO:0000256" key="2">
    <source>
        <dbReference type="ARBA" id="ARBA00016013"/>
    </source>
</evidence>
<evidence type="ECO:0000256" key="4">
    <source>
        <dbReference type="ARBA" id="ARBA00024746"/>
    </source>
</evidence>
<feature type="domain" description="FlgD/Vpr Ig-like" evidence="6">
    <location>
        <begin position="108"/>
        <end position="174"/>
    </location>
</feature>
<accession>A0AB39VQ52</accession>
<evidence type="ECO:0000259" key="6">
    <source>
        <dbReference type="Pfam" id="PF13860"/>
    </source>
</evidence>
<comment type="function">
    <text evidence="4 5">Required for flagellar hook formation. May act as a scaffolding protein.</text>
</comment>
<evidence type="ECO:0000259" key="7">
    <source>
        <dbReference type="Pfam" id="PF13861"/>
    </source>
</evidence>
<evidence type="ECO:0000313" key="8">
    <source>
        <dbReference type="EMBL" id="XDU72590.1"/>
    </source>
</evidence>
<evidence type="ECO:0000256" key="3">
    <source>
        <dbReference type="ARBA" id="ARBA00022795"/>
    </source>
</evidence>
<keyword evidence="3 5" id="KW-1005">Bacterial flagellum biogenesis</keyword>
<dbReference type="Gene3D" id="2.30.30.910">
    <property type="match status" value="1"/>
</dbReference>
<protein>
    <recommendedName>
        <fullName evidence="2 5">Basal-body rod modification protein FlgD</fullName>
    </recommendedName>
</protein>
<organism evidence="8">
    <name type="scientific">Rouxiella sp. WC2420</name>
    <dbReference type="NCBI Taxonomy" id="3234145"/>
    <lineage>
        <taxon>Bacteria</taxon>
        <taxon>Pseudomonadati</taxon>
        <taxon>Pseudomonadota</taxon>
        <taxon>Gammaproteobacteria</taxon>
        <taxon>Enterobacterales</taxon>
        <taxon>Yersiniaceae</taxon>
        <taxon>Rouxiella</taxon>
    </lineage>
</organism>
<dbReference type="InterPro" id="IPR025963">
    <property type="entry name" value="FLgD_Tudor"/>
</dbReference>
<reference evidence="8" key="1">
    <citation type="submission" date="2024-07" db="EMBL/GenBank/DDBJ databases">
        <authorList>
            <person name="Biller S.J."/>
        </authorList>
    </citation>
    <scope>NUCLEOTIDE SEQUENCE</scope>
    <source>
        <strain evidence="8">WC2420</strain>
    </source>
</reference>
<dbReference type="InterPro" id="IPR005648">
    <property type="entry name" value="FlgD"/>
</dbReference>